<feature type="transmembrane region" description="Helical" evidence="1">
    <location>
        <begin position="78"/>
        <end position="96"/>
    </location>
</feature>
<gene>
    <name evidence="2" type="ORF">KC980_03540</name>
</gene>
<evidence type="ECO:0000256" key="1">
    <source>
        <dbReference type="SAM" id="Phobius"/>
    </source>
</evidence>
<keyword evidence="1" id="KW-1133">Transmembrane helix</keyword>
<evidence type="ECO:0000313" key="2">
    <source>
        <dbReference type="EMBL" id="MCA9308561.1"/>
    </source>
</evidence>
<dbReference type="EMBL" id="JAGQNX010000107">
    <property type="protein sequence ID" value="MCA9308561.1"/>
    <property type="molecule type" value="Genomic_DNA"/>
</dbReference>
<feature type="transmembrane region" description="Helical" evidence="1">
    <location>
        <begin position="7"/>
        <end position="29"/>
    </location>
</feature>
<keyword evidence="1" id="KW-0812">Transmembrane</keyword>
<dbReference type="AlphaFoldDB" id="A0A955EDG2"/>
<reference evidence="2" key="1">
    <citation type="submission" date="2020-04" db="EMBL/GenBank/DDBJ databases">
        <authorList>
            <person name="Zhang T."/>
        </authorList>
    </citation>
    <scope>NUCLEOTIDE SEQUENCE</scope>
    <source>
        <strain evidence="2">HKST-UBA79</strain>
    </source>
</reference>
<reference evidence="2" key="2">
    <citation type="journal article" date="2021" name="Microbiome">
        <title>Successional dynamics and alternative stable states in a saline activated sludge microbial community over 9 years.</title>
        <authorList>
            <person name="Wang Y."/>
            <person name="Ye J."/>
            <person name="Ju F."/>
            <person name="Liu L."/>
            <person name="Boyd J.A."/>
            <person name="Deng Y."/>
            <person name="Parks D.H."/>
            <person name="Jiang X."/>
            <person name="Yin X."/>
            <person name="Woodcroft B.J."/>
            <person name="Tyson G.W."/>
            <person name="Hugenholtz P."/>
            <person name="Polz M.F."/>
            <person name="Zhang T."/>
        </authorList>
    </citation>
    <scope>NUCLEOTIDE SEQUENCE</scope>
    <source>
        <strain evidence="2">HKST-UBA79</strain>
    </source>
</reference>
<dbReference type="InterPro" id="IPR036938">
    <property type="entry name" value="PAP2/HPO_sf"/>
</dbReference>
<name>A0A955EDG2_UNCKA</name>
<protein>
    <recommendedName>
        <fullName evidence="4">Phosphatidic acid phosphatase type 2/haloperoxidase domain-containing protein</fullName>
    </recommendedName>
</protein>
<accession>A0A955EDG2</accession>
<sequence>MHQLAKFVSVILHPLVVIPATLFSLSYLSTQNLSGSLLLVFITGSVFVMPTFFYILYNQKTGKFSNFDVSERTQRDSLYVFLLILLLLLLGVLKYLNLSGLPRLSLAAALFTLVISFFINKYFAKVSLHTAIIVGSCCISIFISIYTSIVLFFLALCVSWSRVFLKRHSGLEVVLGWLVAVTSVAISFYLFG</sequence>
<feature type="transmembrane region" description="Helical" evidence="1">
    <location>
        <begin position="35"/>
        <end position="57"/>
    </location>
</feature>
<evidence type="ECO:0000313" key="3">
    <source>
        <dbReference type="Proteomes" id="UP000740557"/>
    </source>
</evidence>
<keyword evidence="1" id="KW-0472">Membrane</keyword>
<evidence type="ECO:0008006" key="4">
    <source>
        <dbReference type="Google" id="ProtNLM"/>
    </source>
</evidence>
<feature type="transmembrane region" description="Helical" evidence="1">
    <location>
        <begin position="131"/>
        <end position="161"/>
    </location>
</feature>
<organism evidence="2 3">
    <name type="scientific">candidate division WWE3 bacterium</name>
    <dbReference type="NCBI Taxonomy" id="2053526"/>
    <lineage>
        <taxon>Bacteria</taxon>
        <taxon>Katanobacteria</taxon>
    </lineage>
</organism>
<feature type="transmembrane region" description="Helical" evidence="1">
    <location>
        <begin position="102"/>
        <end position="119"/>
    </location>
</feature>
<proteinExistence type="predicted"/>
<comment type="caution">
    <text evidence="2">The sequence shown here is derived from an EMBL/GenBank/DDBJ whole genome shotgun (WGS) entry which is preliminary data.</text>
</comment>
<feature type="transmembrane region" description="Helical" evidence="1">
    <location>
        <begin position="173"/>
        <end position="191"/>
    </location>
</feature>
<dbReference type="Proteomes" id="UP000740557">
    <property type="component" value="Unassembled WGS sequence"/>
</dbReference>
<dbReference type="SUPFAM" id="SSF48317">
    <property type="entry name" value="Acid phosphatase/Vanadium-dependent haloperoxidase"/>
    <property type="match status" value="1"/>
</dbReference>